<dbReference type="InterPro" id="IPR003607">
    <property type="entry name" value="HD/PDEase_dom"/>
</dbReference>
<evidence type="ECO:0000313" key="3">
    <source>
        <dbReference type="EMBL" id="MDH7960039.1"/>
    </source>
</evidence>
<dbReference type="EMBL" id="BLXU01000003">
    <property type="protein sequence ID" value="GFO51414.1"/>
    <property type="molecule type" value="Genomic_DNA"/>
</dbReference>
<evidence type="ECO:0000313" key="7">
    <source>
        <dbReference type="Proteomes" id="UP000181969"/>
    </source>
</evidence>
<dbReference type="EMBL" id="FOTJ01000002">
    <property type="protein sequence ID" value="SFL20697.1"/>
    <property type="molecule type" value="Genomic_DNA"/>
</dbReference>
<protein>
    <submittedName>
        <fullName evidence="3">HD domain-containing protein</fullName>
    </submittedName>
    <submittedName>
        <fullName evidence="2">Haloacid dehalogenase</fullName>
    </submittedName>
</protein>
<dbReference type="InterPro" id="IPR006674">
    <property type="entry name" value="HD_domain"/>
</dbReference>
<reference evidence="2 8" key="2">
    <citation type="submission" date="2020-06" db="EMBL/GenBank/DDBJ databases">
        <title>Draft genome sequence of Lactic acid bacteria from Okinawan-style tofu.</title>
        <authorList>
            <person name="Takara I."/>
            <person name="Ikematsu S."/>
        </authorList>
    </citation>
    <scope>NUCLEOTIDE SEQUENCE [LARGE SCALE GENOMIC DNA]</scope>
    <source>
        <strain evidence="2">Lg38</strain>
        <strain evidence="8">lg38</strain>
    </source>
</reference>
<reference evidence="6" key="4">
    <citation type="submission" date="2023-02" db="EMBL/GenBank/DDBJ databases">
        <title>Comparative genomics and fermentation flavor characterization of five lactic acid bacteria reveal flavor biosynthesis metabolic pathways in fermented muskmelon puree.</title>
        <authorList>
            <person name="Yuan L."/>
            <person name="Li M."/>
            <person name="Xu X."/>
            <person name="Lao F."/>
            <person name="Wu J."/>
        </authorList>
    </citation>
    <scope>NUCLEOTIDE SEQUENCE</scope>
    <source>
        <strain evidence="6">Pa-2</strain>
    </source>
</reference>
<dbReference type="CDD" id="cd00077">
    <property type="entry name" value="HDc"/>
    <property type="match status" value="1"/>
</dbReference>
<dbReference type="OrthoDB" id="360187at2"/>
<dbReference type="SMART" id="SM00471">
    <property type="entry name" value="HDc"/>
    <property type="match status" value="1"/>
</dbReference>
<dbReference type="SUPFAM" id="SSF109604">
    <property type="entry name" value="HD-domain/PDEase-like"/>
    <property type="match status" value="1"/>
</dbReference>
<accession>A0A1I4FUK6</accession>
<organism evidence="4 7">
    <name type="scientific">Lactococcus garvieae</name>
    <dbReference type="NCBI Taxonomy" id="1363"/>
    <lineage>
        <taxon>Bacteria</taxon>
        <taxon>Bacillati</taxon>
        <taxon>Bacillota</taxon>
        <taxon>Bacilli</taxon>
        <taxon>Lactobacillales</taxon>
        <taxon>Streptococcaceae</taxon>
        <taxon>Lactococcus</taxon>
    </lineage>
</organism>
<dbReference type="GeneID" id="61074772"/>
<feature type="domain" description="HD/PDEase" evidence="1">
    <location>
        <begin position="39"/>
        <end position="155"/>
    </location>
</feature>
<sequence length="169" mass="19897">MSMKLDENPWLTDAEFMSYVGHFLEMPELKQLDEITHHYTSTRLIHSIKVSYVSYLVCKKMGWNAKSAARAGLLHDLFYYDWRDTKFNKSHAYVHPRIAARNAAKITTLSDLEYDCIVKHMWGATIAPPRYKESWVVTLADDYVAMTEGVETARFKWKTRKYFKRHLPI</sequence>
<dbReference type="EMBL" id="JARYTV010000004">
    <property type="protein sequence ID" value="MDH7960039.1"/>
    <property type="molecule type" value="Genomic_DNA"/>
</dbReference>
<reference evidence="3" key="5">
    <citation type="submission" date="2023-04" db="EMBL/GenBank/DDBJ databases">
        <title>Genomic analysis of Lactococcus garvieae isolates.</title>
        <authorList>
            <person name="Zhanghang C."/>
        </authorList>
    </citation>
    <scope>NUCLEOTIDE SEQUENCE</scope>
    <source>
        <strain evidence="3">ZB-1</strain>
    </source>
</reference>
<dbReference type="Proteomes" id="UP000504756">
    <property type="component" value="Unassembled WGS sequence"/>
</dbReference>
<dbReference type="AlphaFoldDB" id="A0A1I4FUK6"/>
<dbReference type="Proteomes" id="UP000181969">
    <property type="component" value="Unassembled WGS sequence"/>
</dbReference>
<dbReference type="Gene3D" id="1.10.3210.10">
    <property type="entry name" value="Hypothetical protein af1432"/>
    <property type="match status" value="1"/>
</dbReference>
<evidence type="ECO:0000313" key="4">
    <source>
        <dbReference type="EMBL" id="SFL20697.1"/>
    </source>
</evidence>
<dbReference type="Proteomes" id="UP001157396">
    <property type="component" value="Unassembled WGS sequence"/>
</dbReference>
<dbReference type="EMBL" id="CP118627">
    <property type="protein sequence ID" value="WEA14205.1"/>
    <property type="molecule type" value="Genomic_DNA"/>
</dbReference>
<gene>
    <name evidence="2" type="primary">yrjG</name>
    <name evidence="2" type="ORF">ikelab_06890</name>
    <name evidence="5" type="ORF">OF801_03120</name>
    <name evidence="6" type="ORF">PWF74_01570</name>
    <name evidence="3" type="ORF">QHR29_06100</name>
    <name evidence="4" type="ORF">SAMN05216438_102173</name>
</gene>
<dbReference type="EMBL" id="CP109635">
    <property type="protein sequence ID" value="UYT10949.1"/>
    <property type="molecule type" value="Genomic_DNA"/>
</dbReference>
<dbReference type="RefSeq" id="WP_016170989.1">
    <property type="nucleotide sequence ID" value="NZ_AP026069.1"/>
</dbReference>
<name>A0A1I4FUK6_9LACT</name>
<evidence type="ECO:0000259" key="1">
    <source>
        <dbReference type="SMART" id="SM00471"/>
    </source>
</evidence>
<proteinExistence type="predicted"/>
<dbReference type="Proteomes" id="UP001217324">
    <property type="component" value="Chromosome"/>
</dbReference>
<evidence type="ECO:0000313" key="5">
    <source>
        <dbReference type="EMBL" id="UYT10949.1"/>
    </source>
</evidence>
<evidence type="ECO:0000313" key="8">
    <source>
        <dbReference type="Proteomes" id="UP000504756"/>
    </source>
</evidence>
<dbReference type="Proteomes" id="UP001164042">
    <property type="component" value="Chromosome"/>
</dbReference>
<reference evidence="5" key="3">
    <citation type="submission" date="2022-10" db="EMBL/GenBank/DDBJ databases">
        <title>Genome assembly of Lactococcus garvieae isolates from cricket gut.</title>
        <authorList>
            <person name="Luecke A.R."/>
            <person name="Brown A.M.V."/>
            <person name="Wakeman C.A."/>
        </authorList>
    </citation>
    <scope>NUCLEOTIDE SEQUENCE</scope>
    <source>
        <strain evidence="5">Alexii-11_2</strain>
    </source>
</reference>
<reference evidence="4 7" key="1">
    <citation type="submission" date="2016-10" db="EMBL/GenBank/DDBJ databases">
        <authorList>
            <person name="de Groot N.N."/>
        </authorList>
    </citation>
    <scope>NUCLEOTIDE SEQUENCE [LARGE SCALE GENOMIC DNA]</scope>
    <source>
        <strain evidence="4 7">M79</strain>
    </source>
</reference>
<evidence type="ECO:0000313" key="6">
    <source>
        <dbReference type="EMBL" id="WEA14205.1"/>
    </source>
</evidence>
<evidence type="ECO:0000313" key="2">
    <source>
        <dbReference type="EMBL" id="GFO51414.1"/>
    </source>
</evidence>
<dbReference type="Pfam" id="PF01966">
    <property type="entry name" value="HD"/>
    <property type="match status" value="1"/>
</dbReference>